<reference evidence="1" key="2">
    <citation type="submission" date="2023-06" db="EMBL/GenBank/DDBJ databases">
        <authorList>
            <person name="Ma L."/>
            <person name="Liu K.-W."/>
            <person name="Li Z."/>
            <person name="Hsiao Y.-Y."/>
            <person name="Qi Y."/>
            <person name="Fu T."/>
            <person name="Tang G."/>
            <person name="Zhang D."/>
            <person name="Sun W.-H."/>
            <person name="Liu D.-K."/>
            <person name="Li Y."/>
            <person name="Chen G.-Z."/>
            <person name="Liu X.-D."/>
            <person name="Liao X.-Y."/>
            <person name="Jiang Y.-T."/>
            <person name="Yu X."/>
            <person name="Hao Y."/>
            <person name="Huang J."/>
            <person name="Zhao X.-W."/>
            <person name="Ke S."/>
            <person name="Chen Y.-Y."/>
            <person name="Wu W.-L."/>
            <person name="Hsu J.-L."/>
            <person name="Lin Y.-F."/>
            <person name="Huang M.-D."/>
            <person name="Li C.-Y."/>
            <person name="Huang L."/>
            <person name="Wang Z.-W."/>
            <person name="Zhao X."/>
            <person name="Zhong W.-Y."/>
            <person name="Peng D.-H."/>
            <person name="Ahmad S."/>
            <person name="Lan S."/>
            <person name="Zhang J.-S."/>
            <person name="Tsai W.-C."/>
            <person name="Van De Peer Y."/>
            <person name="Liu Z.-J."/>
        </authorList>
    </citation>
    <scope>NUCLEOTIDE SEQUENCE</scope>
    <source>
        <strain evidence="1">CP</strain>
        <tissue evidence="1">Leaves</tissue>
    </source>
</reference>
<dbReference type="Proteomes" id="UP001180020">
    <property type="component" value="Unassembled WGS sequence"/>
</dbReference>
<dbReference type="EMBL" id="JAUJYO010000021">
    <property type="protein sequence ID" value="KAK1283787.1"/>
    <property type="molecule type" value="Genomic_DNA"/>
</dbReference>
<sequence>MADLSQSEMRLVGAGRLNAWVAKVRQCVRGYDQQWRAVDSMSGAYSLSVVMEEIWNGILSATACFVEAFGWDVGNGRAIRFWHDQWVGDTPLKSKFPEIFTIAADKDGLVEQFWTLDSEGGWVIGLQRAPEDGEVEFLYALTRELQGKKVCNGGVESTSHIMVECPLAKQVWQRLASMTGFREGSSSLEELWGEGKCLRPRGDKGAKSKVQGILLVRK</sequence>
<dbReference type="PANTHER" id="PTHR36617:SF15">
    <property type="entry name" value="REVERSE TRANSCRIPTASE ZINC-BINDING DOMAIN-CONTAINING PROTEIN"/>
    <property type="match status" value="1"/>
</dbReference>
<comment type="caution">
    <text evidence="1">The sequence shown here is derived from an EMBL/GenBank/DDBJ whole genome shotgun (WGS) entry which is preliminary data.</text>
</comment>
<reference evidence="1" key="1">
    <citation type="journal article" date="2023" name="Nat. Commun.">
        <title>Diploid and tetraploid genomes of Acorus and the evolution of monocots.</title>
        <authorList>
            <person name="Ma L."/>
            <person name="Liu K.W."/>
            <person name="Li Z."/>
            <person name="Hsiao Y.Y."/>
            <person name="Qi Y."/>
            <person name="Fu T."/>
            <person name="Tang G.D."/>
            <person name="Zhang D."/>
            <person name="Sun W.H."/>
            <person name="Liu D.K."/>
            <person name="Li Y."/>
            <person name="Chen G.Z."/>
            <person name="Liu X.D."/>
            <person name="Liao X.Y."/>
            <person name="Jiang Y.T."/>
            <person name="Yu X."/>
            <person name="Hao Y."/>
            <person name="Huang J."/>
            <person name="Zhao X.W."/>
            <person name="Ke S."/>
            <person name="Chen Y.Y."/>
            <person name="Wu W.L."/>
            <person name="Hsu J.L."/>
            <person name="Lin Y.F."/>
            <person name="Huang M.D."/>
            <person name="Li C.Y."/>
            <person name="Huang L."/>
            <person name="Wang Z.W."/>
            <person name="Zhao X."/>
            <person name="Zhong W.Y."/>
            <person name="Peng D.H."/>
            <person name="Ahmad S."/>
            <person name="Lan S."/>
            <person name="Zhang J.S."/>
            <person name="Tsai W.C."/>
            <person name="Van de Peer Y."/>
            <person name="Liu Z.J."/>
        </authorList>
    </citation>
    <scope>NUCLEOTIDE SEQUENCE</scope>
    <source>
        <strain evidence="1">CP</strain>
    </source>
</reference>
<proteinExistence type="predicted"/>
<name>A0AAV9C517_ACOCL</name>
<evidence type="ECO:0000313" key="2">
    <source>
        <dbReference type="Proteomes" id="UP001180020"/>
    </source>
</evidence>
<dbReference type="AlphaFoldDB" id="A0AAV9C517"/>
<evidence type="ECO:0008006" key="3">
    <source>
        <dbReference type="Google" id="ProtNLM"/>
    </source>
</evidence>
<gene>
    <name evidence="1" type="ORF">QJS10_CPB21g01443</name>
</gene>
<dbReference type="PANTHER" id="PTHR36617">
    <property type="entry name" value="PROTEIN, PUTATIVE-RELATED"/>
    <property type="match status" value="1"/>
</dbReference>
<accession>A0AAV9C517</accession>
<protein>
    <recommendedName>
        <fullName evidence="3">Reverse transcriptase zinc-binding domain-containing protein</fullName>
    </recommendedName>
</protein>
<organism evidence="1 2">
    <name type="scientific">Acorus calamus</name>
    <name type="common">Sweet flag</name>
    <dbReference type="NCBI Taxonomy" id="4465"/>
    <lineage>
        <taxon>Eukaryota</taxon>
        <taxon>Viridiplantae</taxon>
        <taxon>Streptophyta</taxon>
        <taxon>Embryophyta</taxon>
        <taxon>Tracheophyta</taxon>
        <taxon>Spermatophyta</taxon>
        <taxon>Magnoliopsida</taxon>
        <taxon>Liliopsida</taxon>
        <taxon>Acoraceae</taxon>
        <taxon>Acorus</taxon>
    </lineage>
</organism>
<evidence type="ECO:0000313" key="1">
    <source>
        <dbReference type="EMBL" id="KAK1283787.1"/>
    </source>
</evidence>
<keyword evidence="2" id="KW-1185">Reference proteome</keyword>